<comment type="caution">
    <text evidence="2">The sequence shown here is derived from an EMBL/GenBank/DDBJ whole genome shotgun (WGS) entry which is preliminary data.</text>
</comment>
<protein>
    <recommendedName>
        <fullName evidence="4">Carnitine dehydratase</fullName>
    </recommendedName>
</protein>
<name>W4LPM9_ENTF1</name>
<organism evidence="2 3">
    <name type="scientific">Entotheonella factor</name>
    <dbReference type="NCBI Taxonomy" id="1429438"/>
    <lineage>
        <taxon>Bacteria</taxon>
        <taxon>Pseudomonadati</taxon>
        <taxon>Nitrospinota/Tectimicrobiota group</taxon>
        <taxon>Candidatus Tectimicrobiota</taxon>
        <taxon>Candidatus Entotheonellia</taxon>
        <taxon>Candidatus Entotheonellales</taxon>
        <taxon>Candidatus Entotheonellaceae</taxon>
        <taxon>Candidatus Entotheonella</taxon>
    </lineage>
</organism>
<keyword evidence="3" id="KW-1185">Reference proteome</keyword>
<gene>
    <name evidence="2" type="ORF">ETSY1_12740</name>
</gene>
<sequence>MSGVYEGLTVVELADRRNQWAGKLLSDGGARVIQIEPVGGSPGRWCGPFLKDEVDPNHCLDYWWNNTGKQSVALDIERQPAQDLVRKLLTRADIFLESTAPGTLAKLGLDYGNVAGNHALIYASLTDFGQDGPWRDLQMNDAAHLALGGQMSSTGYSDATVTPIGGQGHQAWHMGCAFVLHGITVALFDRMMSGEGQYIDVSIHDACAIGTEGAVPQWMYYGETMYRQTGMHAAPRRLPPLELPTADGMYVMAINQAFNQRSWDALLDWMDEKGVTGELRDPKYQEESVRTAEYREGNIIRDAIRQLIAASNGEECFHRAQASGISWAVIRAAEENYEIPHYEQRDYWRQVEHPQLGRAIPYPRGPFSCDELQIEPRGRAPHLGEHTEQVLADDLGLTPEEIAALTAAGVIK</sequence>
<proteinExistence type="predicted"/>
<dbReference type="Gene3D" id="3.30.1540.10">
    <property type="entry name" value="formyl-coa transferase, domain 3"/>
    <property type="match status" value="1"/>
</dbReference>
<dbReference type="PANTHER" id="PTHR48207:SF3">
    <property type="entry name" value="SUCCINATE--HYDROXYMETHYLGLUTARATE COA-TRANSFERASE"/>
    <property type="match status" value="1"/>
</dbReference>
<dbReference type="Proteomes" id="UP000019141">
    <property type="component" value="Unassembled WGS sequence"/>
</dbReference>
<dbReference type="EMBL" id="AZHW01000381">
    <property type="protein sequence ID" value="ETX00034.1"/>
    <property type="molecule type" value="Genomic_DNA"/>
</dbReference>
<dbReference type="GO" id="GO:0008410">
    <property type="term" value="F:CoA-transferase activity"/>
    <property type="evidence" value="ECO:0007669"/>
    <property type="project" value="TreeGrafter"/>
</dbReference>
<dbReference type="Pfam" id="PF02515">
    <property type="entry name" value="CoA_transf_3"/>
    <property type="match status" value="1"/>
</dbReference>
<reference evidence="2 3" key="1">
    <citation type="journal article" date="2014" name="Nature">
        <title>An environmental bacterial taxon with a large and distinct metabolic repertoire.</title>
        <authorList>
            <person name="Wilson M.C."/>
            <person name="Mori T."/>
            <person name="Ruckert C."/>
            <person name="Uria A.R."/>
            <person name="Helf M.J."/>
            <person name="Takada K."/>
            <person name="Gernert C."/>
            <person name="Steffens U.A."/>
            <person name="Heycke N."/>
            <person name="Schmitt S."/>
            <person name="Rinke C."/>
            <person name="Helfrich E.J."/>
            <person name="Brachmann A.O."/>
            <person name="Gurgui C."/>
            <person name="Wakimoto T."/>
            <person name="Kracht M."/>
            <person name="Crusemann M."/>
            <person name="Hentschel U."/>
            <person name="Abe I."/>
            <person name="Matsunaga S."/>
            <person name="Kalinowski J."/>
            <person name="Takeyama H."/>
            <person name="Piel J."/>
        </authorList>
    </citation>
    <scope>NUCLEOTIDE SEQUENCE [LARGE SCALE GENOMIC DNA]</scope>
    <source>
        <strain evidence="3">TSY1</strain>
    </source>
</reference>
<dbReference type="AlphaFoldDB" id="W4LPM9"/>
<dbReference type="PANTHER" id="PTHR48207">
    <property type="entry name" value="SUCCINATE--HYDROXYMETHYLGLUTARATE COA-TRANSFERASE"/>
    <property type="match status" value="1"/>
</dbReference>
<dbReference type="InterPro" id="IPR050483">
    <property type="entry name" value="CoA-transferase_III_domain"/>
</dbReference>
<dbReference type="SUPFAM" id="SSF89796">
    <property type="entry name" value="CoA-transferase family III (CaiB/BaiF)"/>
    <property type="match status" value="1"/>
</dbReference>
<evidence type="ECO:0000256" key="1">
    <source>
        <dbReference type="ARBA" id="ARBA00022679"/>
    </source>
</evidence>
<evidence type="ECO:0008006" key="4">
    <source>
        <dbReference type="Google" id="ProtNLM"/>
    </source>
</evidence>
<dbReference type="Gene3D" id="3.40.50.10540">
    <property type="entry name" value="Crotonobetainyl-coa:carnitine coa-transferase, domain 1"/>
    <property type="match status" value="1"/>
</dbReference>
<dbReference type="InterPro" id="IPR044855">
    <property type="entry name" value="CoA-Trfase_III_dom3_sf"/>
</dbReference>
<evidence type="ECO:0000313" key="3">
    <source>
        <dbReference type="Proteomes" id="UP000019141"/>
    </source>
</evidence>
<dbReference type="InterPro" id="IPR003673">
    <property type="entry name" value="CoA-Trfase_fam_III"/>
</dbReference>
<accession>W4LPM9</accession>
<keyword evidence="1" id="KW-0808">Transferase</keyword>
<dbReference type="InterPro" id="IPR023606">
    <property type="entry name" value="CoA-Trfase_III_dom_1_sf"/>
</dbReference>
<evidence type="ECO:0000313" key="2">
    <source>
        <dbReference type="EMBL" id="ETX00034.1"/>
    </source>
</evidence>
<dbReference type="HOGENOM" id="CLU_033975_5_1_7"/>